<evidence type="ECO:0000256" key="6">
    <source>
        <dbReference type="ARBA" id="ARBA00023014"/>
    </source>
</evidence>
<dbReference type="GO" id="GO:0051537">
    <property type="term" value="F:2 iron, 2 sulfur cluster binding"/>
    <property type="evidence" value="ECO:0007669"/>
    <property type="project" value="UniProtKB-KW"/>
</dbReference>
<protein>
    <recommendedName>
        <fullName evidence="2">Cytochrome bc1 complex Rieske iron-sulfur subunit</fullName>
    </recommendedName>
    <alternativeName>
        <fullName evidence="8">Cytochrome bc1 reductase complex subunit QcrA</fullName>
    </alternativeName>
</protein>
<evidence type="ECO:0000256" key="4">
    <source>
        <dbReference type="ARBA" id="ARBA00022723"/>
    </source>
</evidence>
<proteinExistence type="predicted"/>
<dbReference type="EMBL" id="QZVS01000097">
    <property type="protein sequence ID" value="RJT84620.1"/>
    <property type="molecule type" value="Genomic_DNA"/>
</dbReference>
<dbReference type="CDD" id="cd03467">
    <property type="entry name" value="Rieske"/>
    <property type="match status" value="1"/>
</dbReference>
<organism evidence="12 13">
    <name type="scientific">Cryobacterium melibiosiphilum</name>
    <dbReference type="NCBI Taxonomy" id="995039"/>
    <lineage>
        <taxon>Bacteria</taxon>
        <taxon>Bacillati</taxon>
        <taxon>Actinomycetota</taxon>
        <taxon>Actinomycetes</taxon>
        <taxon>Micrococcales</taxon>
        <taxon>Microbacteriaceae</taxon>
        <taxon>Cryobacterium</taxon>
    </lineage>
</organism>
<evidence type="ECO:0000256" key="7">
    <source>
        <dbReference type="ARBA" id="ARBA00023157"/>
    </source>
</evidence>
<evidence type="ECO:0000256" key="3">
    <source>
        <dbReference type="ARBA" id="ARBA00022714"/>
    </source>
</evidence>
<dbReference type="RefSeq" id="WP_119976614.1">
    <property type="nucleotide sequence ID" value="NZ_JBHSQA010000002.1"/>
</dbReference>
<gene>
    <name evidence="12" type="ORF">D6T64_20890</name>
</gene>
<evidence type="ECO:0000256" key="1">
    <source>
        <dbReference type="ARBA" id="ARBA00002494"/>
    </source>
</evidence>
<dbReference type="InterPro" id="IPR005805">
    <property type="entry name" value="Rieske_Fe-S_prot_C"/>
</dbReference>
<feature type="domain" description="Rieske" evidence="11">
    <location>
        <begin position="51"/>
        <end position="144"/>
    </location>
</feature>
<keyword evidence="4" id="KW-0479">Metal-binding</keyword>
<evidence type="ECO:0000256" key="9">
    <source>
        <dbReference type="ARBA" id="ARBA00034078"/>
    </source>
</evidence>
<dbReference type="InterPro" id="IPR014349">
    <property type="entry name" value="Rieske_Fe-S_prot"/>
</dbReference>
<accession>A0A3A5M920</accession>
<evidence type="ECO:0000256" key="8">
    <source>
        <dbReference type="ARBA" id="ARBA00029586"/>
    </source>
</evidence>
<comment type="caution">
    <text evidence="12">The sequence shown here is derived from an EMBL/GenBank/DDBJ whole genome shotgun (WGS) entry which is preliminary data.</text>
</comment>
<dbReference type="GO" id="GO:0016020">
    <property type="term" value="C:membrane"/>
    <property type="evidence" value="ECO:0007669"/>
    <property type="project" value="InterPro"/>
</dbReference>
<dbReference type="Proteomes" id="UP000272015">
    <property type="component" value="Unassembled WGS sequence"/>
</dbReference>
<comment type="cofactor">
    <cofactor evidence="9">
        <name>[2Fe-2S] cluster</name>
        <dbReference type="ChEBI" id="CHEBI:190135"/>
    </cofactor>
</comment>
<comment type="function">
    <text evidence="1">Iron-sulfur subunit of the cytochrome bc1 complex, an essential component of the respiratory electron transport chain required for ATP synthesis. The bc1 complex catalyzes the oxidation of menaquinol and the reduction of cytochrome c in the respiratory chain. The bc1 complex operates through a Q-cycle mechanism that couples electron transfer to generation of the proton gradient that drives ATP synthesis.</text>
</comment>
<dbReference type="PANTHER" id="PTHR10134">
    <property type="entry name" value="CYTOCHROME B-C1 COMPLEX SUBUNIT RIESKE, MITOCHONDRIAL"/>
    <property type="match status" value="1"/>
</dbReference>
<name>A0A3A5M920_9MICO</name>
<evidence type="ECO:0000256" key="2">
    <source>
        <dbReference type="ARBA" id="ARBA00015816"/>
    </source>
</evidence>
<reference evidence="12 13" key="1">
    <citation type="submission" date="2018-09" db="EMBL/GenBank/DDBJ databases">
        <title>Novel species of Cryobacterium.</title>
        <authorList>
            <person name="Liu Q."/>
            <person name="Xin Y.-H."/>
        </authorList>
    </citation>
    <scope>NUCLEOTIDE SEQUENCE [LARGE SCALE GENOMIC DNA]</scope>
    <source>
        <strain evidence="12 13">Hh39</strain>
    </source>
</reference>
<feature type="signal peptide" evidence="10">
    <location>
        <begin position="1"/>
        <end position="25"/>
    </location>
</feature>
<dbReference type="GO" id="GO:0004497">
    <property type="term" value="F:monooxygenase activity"/>
    <property type="evidence" value="ECO:0007669"/>
    <property type="project" value="UniProtKB-ARBA"/>
</dbReference>
<dbReference type="GO" id="GO:0016705">
    <property type="term" value="F:oxidoreductase activity, acting on paired donors, with incorporation or reduction of molecular oxygen"/>
    <property type="evidence" value="ECO:0007669"/>
    <property type="project" value="UniProtKB-ARBA"/>
</dbReference>
<keyword evidence="5" id="KW-0408">Iron</keyword>
<keyword evidence="6" id="KW-0411">Iron-sulfur</keyword>
<dbReference type="InterPro" id="IPR006311">
    <property type="entry name" value="TAT_signal"/>
</dbReference>
<dbReference type="Gene3D" id="2.102.10.10">
    <property type="entry name" value="Rieske [2Fe-2S] iron-sulphur domain"/>
    <property type="match status" value="1"/>
</dbReference>
<dbReference type="GO" id="GO:0046872">
    <property type="term" value="F:metal ion binding"/>
    <property type="evidence" value="ECO:0007669"/>
    <property type="project" value="UniProtKB-KW"/>
</dbReference>
<keyword evidence="7" id="KW-1015">Disulfide bond</keyword>
<evidence type="ECO:0000256" key="10">
    <source>
        <dbReference type="SAM" id="SignalP"/>
    </source>
</evidence>
<keyword evidence="3" id="KW-0001">2Fe-2S</keyword>
<dbReference type="InterPro" id="IPR036922">
    <property type="entry name" value="Rieske_2Fe-2S_sf"/>
</dbReference>
<dbReference type="InterPro" id="IPR017941">
    <property type="entry name" value="Rieske_2Fe-2S"/>
</dbReference>
<evidence type="ECO:0000313" key="12">
    <source>
        <dbReference type="EMBL" id="RJT84620.1"/>
    </source>
</evidence>
<dbReference type="AlphaFoldDB" id="A0A3A5M920"/>
<dbReference type="OrthoDB" id="25106at2"/>
<dbReference type="SUPFAM" id="SSF50022">
    <property type="entry name" value="ISP domain"/>
    <property type="match status" value="1"/>
</dbReference>
<sequence length="145" mass="14087">MTNTSDLSRRSLLVLGGVGSALALAACAPAGEVTAETDAASPDATASSAPEQVATLADIPVGGGIAVMVAGQPVLLSQPTAGEVVAFSAVCPHQGCTVAPASSGFECPCHQSKFDGATGEVLDGPSPRALDPLTATVDGESVLVG</sequence>
<evidence type="ECO:0000313" key="13">
    <source>
        <dbReference type="Proteomes" id="UP000272015"/>
    </source>
</evidence>
<feature type="chain" id="PRO_5038742442" description="Cytochrome bc1 complex Rieske iron-sulfur subunit" evidence="10">
    <location>
        <begin position="26"/>
        <end position="145"/>
    </location>
</feature>
<dbReference type="PROSITE" id="PS51318">
    <property type="entry name" value="TAT"/>
    <property type="match status" value="1"/>
</dbReference>
<keyword evidence="13" id="KW-1185">Reference proteome</keyword>
<evidence type="ECO:0000259" key="11">
    <source>
        <dbReference type="PROSITE" id="PS51296"/>
    </source>
</evidence>
<dbReference type="PRINTS" id="PR00162">
    <property type="entry name" value="RIESKE"/>
</dbReference>
<dbReference type="PROSITE" id="PS51296">
    <property type="entry name" value="RIESKE"/>
    <property type="match status" value="1"/>
</dbReference>
<keyword evidence="10" id="KW-0732">Signal</keyword>
<evidence type="ECO:0000256" key="5">
    <source>
        <dbReference type="ARBA" id="ARBA00023004"/>
    </source>
</evidence>
<dbReference type="Pfam" id="PF00355">
    <property type="entry name" value="Rieske"/>
    <property type="match status" value="1"/>
</dbReference>